<sequence length="133" mass="14925">MNEILEFLTTNPTFYLATIDEDNQARVRPFGAVMSFEDKLYFATNNTKSVFKQLVANPKVEISTTSPKGEWIRLSGNAVVDSRTEAKIAMLDAVPMLKKMYNLEDGVFSVFYLTDAVAVFNSFSNPTPKIVQL</sequence>
<proteinExistence type="predicted"/>
<dbReference type="Proteomes" id="UP000824633">
    <property type="component" value="Chromosome"/>
</dbReference>
<dbReference type="InterPro" id="IPR012349">
    <property type="entry name" value="Split_barrel_FMN-bd"/>
</dbReference>
<reference evidence="3" key="1">
    <citation type="submission" date="2021-07" db="EMBL/GenBank/DDBJ databases">
        <title>Complete genome sequencing of a Clostridium isolate.</title>
        <authorList>
            <person name="Ueki A."/>
            <person name="Tonouchi A."/>
        </authorList>
    </citation>
    <scope>NUCLEOTIDE SEQUENCE [LARGE SCALE GENOMIC DNA]</scope>
    <source>
        <strain evidence="3">C5S11</strain>
    </source>
</reference>
<name>A0ABN6IXB9_9CLOT</name>
<protein>
    <submittedName>
        <fullName evidence="2">NimC/NimA family protein</fullName>
    </submittedName>
</protein>
<evidence type="ECO:0000313" key="2">
    <source>
        <dbReference type="EMBL" id="BCZ45376.1"/>
    </source>
</evidence>
<organism evidence="2 3">
    <name type="scientific">Clostridium gelidum</name>
    <dbReference type="NCBI Taxonomy" id="704125"/>
    <lineage>
        <taxon>Bacteria</taxon>
        <taxon>Bacillati</taxon>
        <taxon>Bacillota</taxon>
        <taxon>Clostridia</taxon>
        <taxon>Eubacteriales</taxon>
        <taxon>Clostridiaceae</taxon>
        <taxon>Clostridium</taxon>
    </lineage>
</organism>
<evidence type="ECO:0000259" key="1">
    <source>
        <dbReference type="Pfam" id="PF01243"/>
    </source>
</evidence>
<gene>
    <name evidence="2" type="ORF">psyc5s11_14430</name>
</gene>
<dbReference type="Pfam" id="PF01243">
    <property type="entry name" value="PNPOx_N"/>
    <property type="match status" value="1"/>
</dbReference>
<accession>A0ABN6IXB9</accession>
<evidence type="ECO:0000313" key="3">
    <source>
        <dbReference type="Proteomes" id="UP000824633"/>
    </source>
</evidence>
<feature type="domain" description="Pyridoxamine 5'-phosphate oxidase N-terminal" evidence="1">
    <location>
        <begin position="3"/>
        <end position="90"/>
    </location>
</feature>
<dbReference type="InterPro" id="IPR011576">
    <property type="entry name" value="Pyridox_Oxase_N"/>
</dbReference>
<dbReference type="RefSeq" id="WP_224036977.1">
    <property type="nucleotide sequence ID" value="NZ_AP024849.1"/>
</dbReference>
<dbReference type="EMBL" id="AP024849">
    <property type="protein sequence ID" value="BCZ45376.1"/>
    <property type="molecule type" value="Genomic_DNA"/>
</dbReference>
<dbReference type="SUPFAM" id="SSF50475">
    <property type="entry name" value="FMN-binding split barrel"/>
    <property type="match status" value="1"/>
</dbReference>
<keyword evidence="3" id="KW-1185">Reference proteome</keyword>
<dbReference type="Gene3D" id="2.30.110.10">
    <property type="entry name" value="Electron Transport, Fmn-binding Protein, Chain A"/>
    <property type="match status" value="1"/>
</dbReference>